<dbReference type="SMART" id="SM00421">
    <property type="entry name" value="HTH_LUXR"/>
    <property type="match status" value="1"/>
</dbReference>
<dbReference type="InterPro" id="IPR027417">
    <property type="entry name" value="P-loop_NTPase"/>
</dbReference>
<protein>
    <submittedName>
        <fullName evidence="4">AAA family ATPase</fullName>
    </submittedName>
</protein>
<proteinExistence type="predicted"/>
<comment type="caution">
    <text evidence="4">The sequence shown here is derived from an EMBL/GenBank/DDBJ whole genome shotgun (WGS) entry which is preliminary data.</text>
</comment>
<dbReference type="InterPro" id="IPR016032">
    <property type="entry name" value="Sig_transdc_resp-reg_C-effctor"/>
</dbReference>
<keyword evidence="5" id="KW-1185">Reference proteome</keyword>
<dbReference type="SUPFAM" id="SSF48452">
    <property type="entry name" value="TPR-like"/>
    <property type="match status" value="1"/>
</dbReference>
<dbReference type="SUPFAM" id="SSF46894">
    <property type="entry name" value="C-terminal effector domain of the bipartite response regulators"/>
    <property type="match status" value="1"/>
</dbReference>
<dbReference type="PANTHER" id="PTHR16305:SF35">
    <property type="entry name" value="TRANSCRIPTIONAL ACTIVATOR DOMAIN"/>
    <property type="match status" value="1"/>
</dbReference>
<dbReference type="SUPFAM" id="SSF52540">
    <property type="entry name" value="P-loop containing nucleoside triphosphate hydrolases"/>
    <property type="match status" value="1"/>
</dbReference>
<dbReference type="CDD" id="cd06170">
    <property type="entry name" value="LuxR_C_like"/>
    <property type="match status" value="1"/>
</dbReference>
<evidence type="ECO:0000256" key="1">
    <source>
        <dbReference type="ARBA" id="ARBA00022741"/>
    </source>
</evidence>
<reference evidence="5" key="1">
    <citation type="journal article" date="2019" name="Int. J. Syst. Evol. Microbiol.">
        <title>The Global Catalogue of Microorganisms (GCM) 10K type strain sequencing project: providing services to taxonomists for standard genome sequencing and annotation.</title>
        <authorList>
            <consortium name="The Broad Institute Genomics Platform"/>
            <consortium name="The Broad Institute Genome Sequencing Center for Infectious Disease"/>
            <person name="Wu L."/>
            <person name="Ma J."/>
        </authorList>
    </citation>
    <scope>NUCLEOTIDE SEQUENCE [LARGE SCALE GENOMIC DNA]</scope>
    <source>
        <strain evidence="5">JCM 4805</strain>
    </source>
</reference>
<evidence type="ECO:0000313" key="4">
    <source>
        <dbReference type="EMBL" id="GAA0440876.1"/>
    </source>
</evidence>
<dbReference type="PANTHER" id="PTHR16305">
    <property type="entry name" value="TESTICULAR SOLUBLE ADENYLYL CYCLASE"/>
    <property type="match status" value="1"/>
</dbReference>
<organism evidence="4 5">
    <name type="scientific">Streptomyces olivaceiscleroticus</name>
    <dbReference type="NCBI Taxonomy" id="68245"/>
    <lineage>
        <taxon>Bacteria</taxon>
        <taxon>Bacillati</taxon>
        <taxon>Actinomycetota</taxon>
        <taxon>Actinomycetes</taxon>
        <taxon>Kitasatosporales</taxon>
        <taxon>Streptomycetaceae</taxon>
        <taxon>Streptomyces</taxon>
    </lineage>
</organism>
<dbReference type="InterPro" id="IPR036388">
    <property type="entry name" value="WH-like_DNA-bd_sf"/>
</dbReference>
<keyword evidence="2" id="KW-0067">ATP-binding</keyword>
<name>A0ABP3J3U8_9ACTN</name>
<dbReference type="Pfam" id="PF13191">
    <property type="entry name" value="AAA_16"/>
    <property type="match status" value="1"/>
</dbReference>
<dbReference type="Gene3D" id="1.10.10.10">
    <property type="entry name" value="Winged helix-like DNA-binding domain superfamily/Winged helix DNA-binding domain"/>
    <property type="match status" value="1"/>
</dbReference>
<dbReference type="PRINTS" id="PR00038">
    <property type="entry name" value="HTHLUXR"/>
</dbReference>
<gene>
    <name evidence="4" type="ORF">GCM10010361_01020</name>
</gene>
<accession>A0ABP3J3U8</accession>
<dbReference type="InterPro" id="IPR011990">
    <property type="entry name" value="TPR-like_helical_dom_sf"/>
</dbReference>
<dbReference type="RefSeq" id="WP_346092171.1">
    <property type="nucleotide sequence ID" value="NZ_BAAABY010000001.1"/>
</dbReference>
<dbReference type="InterPro" id="IPR041664">
    <property type="entry name" value="AAA_16"/>
</dbReference>
<dbReference type="EMBL" id="BAAABY010000001">
    <property type="protein sequence ID" value="GAA0440876.1"/>
    <property type="molecule type" value="Genomic_DNA"/>
</dbReference>
<evidence type="ECO:0000256" key="2">
    <source>
        <dbReference type="ARBA" id="ARBA00022840"/>
    </source>
</evidence>
<dbReference type="Proteomes" id="UP001500909">
    <property type="component" value="Unassembled WGS sequence"/>
</dbReference>
<sequence>MTADNAGLSDSAAQTPLLDRRAELRTIGNMLRAFAADPSARHGPLLLEGMSGMGKTTLLEVVRRQAAGLGLSTLGAVGFPHSDRAYLMARQWFLDVARELALTPLERRLLGLEPPGRLVDRSVNSVFAPLERAVVLDAWDGIAAGVVGLRGPLVLLLDDAHWADPYSLDWLHRLIRQQPGRPLLVALARRTEEPSRTHRPLTELAGLPGAVRMALRPLTYAAVCSMAEDLLRAPPDPAFGSALYRTTGGVPFTVVDTCRRAAADGIRPVAGNAQLIEGYALPGIGEGLIRLLGRLGPVHMRTARALAVLGPNATPALTGRLAGLTPDRAAGSLDRLRDALLLANERTAFVHPPFADAVYDAIPQGERGRLHARAARLLVEAGHGPEVAAVHLLAAPPEGSEWAVEHLRAAAAQSLAAGAPEDADLLLARAQEEPPIPGLRGDLHYERGVATFPVDPQRSAAHLRAALADGRPRDAAVRLLAKALAHENRLPQAVGMLHQESRRSTTSGSRRRLLAERFLWSAFWEDAPDAADQHRLLGKLTDRLTGDTVEHRRLLILRAWYATLRGDPVAGVLAAVRPGTCMGLVWTGDRGDFDCGLLAALVYFYCGRTGRAEQILDDGIAELRARRWCGGHLALALALRALVLLHTGRLAAAQAESERALRIAAGLRPMAYARWYALSTALSVLLARGKSAQAAELCARERFDAPFPAAVVLPTPRCVLAELRAEQGRTAEAVKLLTEAGQRQWARLAENPAVYPWQSLLAQVLSGRDRAAARDRADEAVRRARVFGEPAATGEALSRAGVAYGGMAGLRLLAEAVELLRGTDDTYRRAQALTEYGDALRRAGRSAEARKVLREGRATACRAGAEKLAERARAARRLAGGRDRTRIVPGLEGLTERQCEVGALAAAGLTNQDIANRLVISTHTVAKHLTTIYGLLGVTREALSDLPWPGLGPV</sequence>
<dbReference type="InterPro" id="IPR000792">
    <property type="entry name" value="Tscrpt_reg_LuxR_C"/>
</dbReference>
<dbReference type="Gene3D" id="1.25.40.10">
    <property type="entry name" value="Tetratricopeptide repeat domain"/>
    <property type="match status" value="1"/>
</dbReference>
<dbReference type="Pfam" id="PF00196">
    <property type="entry name" value="GerE"/>
    <property type="match status" value="1"/>
</dbReference>
<evidence type="ECO:0000313" key="5">
    <source>
        <dbReference type="Proteomes" id="UP001500909"/>
    </source>
</evidence>
<evidence type="ECO:0000259" key="3">
    <source>
        <dbReference type="SMART" id="SM00421"/>
    </source>
</evidence>
<keyword evidence="1" id="KW-0547">Nucleotide-binding</keyword>
<feature type="domain" description="HTH luxR-type" evidence="3">
    <location>
        <begin position="891"/>
        <end position="946"/>
    </location>
</feature>